<comment type="caution">
    <text evidence="3">The sequence shown here is derived from an EMBL/GenBank/DDBJ whole genome shotgun (WGS) entry which is preliminary data.</text>
</comment>
<dbReference type="RefSeq" id="WP_289388982.1">
    <property type="nucleotide sequence ID" value="NZ_JAUCBM010000028.1"/>
</dbReference>
<keyword evidence="2" id="KW-0732">Signal</keyword>
<feature type="chain" id="PRO_5046793659" description="Secreted protein" evidence="2">
    <location>
        <begin position="32"/>
        <end position="159"/>
    </location>
</feature>
<keyword evidence="1" id="KW-1133">Transmembrane helix</keyword>
<evidence type="ECO:0008006" key="5">
    <source>
        <dbReference type="Google" id="ProtNLM"/>
    </source>
</evidence>
<evidence type="ECO:0000256" key="1">
    <source>
        <dbReference type="SAM" id="Phobius"/>
    </source>
</evidence>
<keyword evidence="4" id="KW-1185">Reference proteome</keyword>
<feature type="transmembrane region" description="Helical" evidence="1">
    <location>
        <begin position="132"/>
        <end position="151"/>
    </location>
</feature>
<evidence type="ECO:0000256" key="2">
    <source>
        <dbReference type="SAM" id="SignalP"/>
    </source>
</evidence>
<keyword evidence="1" id="KW-0812">Transmembrane</keyword>
<evidence type="ECO:0000313" key="3">
    <source>
        <dbReference type="EMBL" id="MFD1226531.1"/>
    </source>
</evidence>
<gene>
    <name evidence="3" type="ORF">ACFQ35_05085</name>
</gene>
<evidence type="ECO:0000313" key="4">
    <source>
        <dbReference type="Proteomes" id="UP001597263"/>
    </source>
</evidence>
<accession>A0ABW3V3A0</accession>
<dbReference type="EMBL" id="JBHTMA010000027">
    <property type="protein sequence ID" value="MFD1226531.1"/>
    <property type="molecule type" value="Genomic_DNA"/>
</dbReference>
<organism evidence="3 4">
    <name type="scientific">Pseudochrobactrum kiredjianiae</name>
    <dbReference type="NCBI Taxonomy" id="386305"/>
    <lineage>
        <taxon>Bacteria</taxon>
        <taxon>Pseudomonadati</taxon>
        <taxon>Pseudomonadota</taxon>
        <taxon>Alphaproteobacteria</taxon>
        <taxon>Hyphomicrobiales</taxon>
        <taxon>Brucellaceae</taxon>
        <taxon>Pseudochrobactrum</taxon>
    </lineage>
</organism>
<dbReference type="Proteomes" id="UP001597263">
    <property type="component" value="Unassembled WGS sequence"/>
</dbReference>
<protein>
    <recommendedName>
        <fullName evidence="5">Secreted protein</fullName>
    </recommendedName>
</protein>
<sequence>MNKISNNGFQIFMALSLCSLVNILAVNPVLAQDITCQCNLPIGSTGTVSQVKGDVLVSQQAGFQSATRISQFSEGSRIIVGQASEATLNLPGCAVNLNKASTVSLMNVNNQLCLRVEETYAGAGVASASPSWVPAAIFGGIIAGGAIIAIADDGKPVSR</sequence>
<keyword evidence="1" id="KW-0472">Membrane</keyword>
<proteinExistence type="predicted"/>
<name>A0ABW3V3A0_9HYPH</name>
<reference evidence="4" key="1">
    <citation type="journal article" date="2019" name="Int. J. Syst. Evol. Microbiol.">
        <title>The Global Catalogue of Microorganisms (GCM) 10K type strain sequencing project: providing services to taxonomists for standard genome sequencing and annotation.</title>
        <authorList>
            <consortium name="The Broad Institute Genomics Platform"/>
            <consortium name="The Broad Institute Genome Sequencing Center for Infectious Disease"/>
            <person name="Wu L."/>
            <person name="Ma J."/>
        </authorList>
    </citation>
    <scope>NUCLEOTIDE SEQUENCE [LARGE SCALE GENOMIC DNA]</scope>
    <source>
        <strain evidence="4">CCUG 49584</strain>
    </source>
</reference>
<feature type="signal peptide" evidence="2">
    <location>
        <begin position="1"/>
        <end position="31"/>
    </location>
</feature>